<dbReference type="PANTHER" id="PTHR37171:SF1">
    <property type="entry name" value="SERINE_THREONINE-PROTEIN KINASE YRZF-RELATED"/>
    <property type="match status" value="1"/>
</dbReference>
<dbReference type="SUPFAM" id="SSF56112">
    <property type="entry name" value="Protein kinase-like (PK-like)"/>
    <property type="match status" value="1"/>
</dbReference>
<dbReference type="EMBL" id="LGUG01000005">
    <property type="protein sequence ID" value="KON93090.1"/>
    <property type="molecule type" value="Genomic_DNA"/>
</dbReference>
<evidence type="ECO:0000313" key="4">
    <source>
        <dbReference type="Proteomes" id="UP000182836"/>
    </source>
</evidence>
<sequence length="229" mass="26641">MSWKQIVPLMEQVRITTVGDNELVQVVYVPEKITCVGLGTDAAVFVHSEYPLYAYKVYAPGREKKLENEEKAYRMLGENPYFPHFYGKGPNFIVLSYERGTNLYDCLIEGIYIPKAAVKQVDAAIQYARERGLNPRDIHLKNIILQDNGIRLIDVSEYVREGNDRRWEHLKEGYRLFYRFIAHKKIPRPVIEFVKKRYAKQQGPGFSVKSFGASLFRKLFRGKEKNLSL</sequence>
<keyword evidence="3" id="KW-1185">Reference proteome</keyword>
<dbReference type="STRING" id="47500.AF333_25800"/>
<dbReference type="OrthoDB" id="529320at2"/>
<accession>A0A0D1Y5D0</accession>
<gene>
    <name evidence="1" type="ORF">AF333_25800</name>
    <name evidence="2" type="ORF">SAMN04487909_14031</name>
</gene>
<reference evidence="2 4" key="2">
    <citation type="submission" date="2016-10" db="EMBL/GenBank/DDBJ databases">
        <authorList>
            <person name="de Groot N.N."/>
        </authorList>
    </citation>
    <scope>NUCLEOTIDE SEQUENCE [LARGE SCALE GENOMIC DNA]</scope>
    <source>
        <strain evidence="2 4">DSM 2895</strain>
    </source>
</reference>
<dbReference type="InterPro" id="IPR052396">
    <property type="entry name" value="Meiotic_Drive_Suppr_Kinase"/>
</dbReference>
<dbReference type="InterPro" id="IPR011009">
    <property type="entry name" value="Kinase-like_dom_sf"/>
</dbReference>
<dbReference type="Proteomes" id="UP000037269">
    <property type="component" value="Unassembled WGS sequence"/>
</dbReference>
<proteinExistence type="predicted"/>
<protein>
    <recommendedName>
        <fullName evidence="5">Serine/threonine protein kinase</fullName>
    </recommendedName>
</protein>
<dbReference type="GeneID" id="42308540"/>
<dbReference type="Proteomes" id="UP000182836">
    <property type="component" value="Unassembled WGS sequence"/>
</dbReference>
<evidence type="ECO:0000313" key="2">
    <source>
        <dbReference type="EMBL" id="SDK13528.1"/>
    </source>
</evidence>
<dbReference type="RefSeq" id="WP_043063635.1">
    <property type="nucleotide sequence ID" value="NZ_BJOA01000135.1"/>
</dbReference>
<evidence type="ECO:0000313" key="1">
    <source>
        <dbReference type="EMBL" id="KON93090.1"/>
    </source>
</evidence>
<evidence type="ECO:0000313" key="3">
    <source>
        <dbReference type="Proteomes" id="UP000037269"/>
    </source>
</evidence>
<evidence type="ECO:0008006" key="5">
    <source>
        <dbReference type="Google" id="ProtNLM"/>
    </source>
</evidence>
<organism evidence="1 3">
    <name type="scientific">Aneurinibacillus migulanus</name>
    <name type="common">Bacillus migulanus</name>
    <dbReference type="NCBI Taxonomy" id="47500"/>
    <lineage>
        <taxon>Bacteria</taxon>
        <taxon>Bacillati</taxon>
        <taxon>Bacillota</taxon>
        <taxon>Bacilli</taxon>
        <taxon>Bacillales</taxon>
        <taxon>Paenibacillaceae</taxon>
        <taxon>Aneurinibacillus group</taxon>
        <taxon>Aneurinibacillus</taxon>
    </lineage>
</organism>
<dbReference type="PATRIC" id="fig|47500.8.peg.77"/>
<name>A0A0D1Y5D0_ANEMI</name>
<dbReference type="AlphaFoldDB" id="A0A0D1Y5D0"/>
<dbReference type="PANTHER" id="PTHR37171">
    <property type="entry name" value="SERINE/THREONINE-PROTEIN KINASE YRZF-RELATED"/>
    <property type="match status" value="1"/>
</dbReference>
<dbReference type="EMBL" id="FNED01000040">
    <property type="protein sequence ID" value="SDK13528.1"/>
    <property type="molecule type" value="Genomic_DNA"/>
</dbReference>
<reference evidence="1 3" key="1">
    <citation type="submission" date="2015-07" db="EMBL/GenBank/DDBJ databases">
        <title>Fjat-14205 dsm 2895.</title>
        <authorList>
            <person name="Liu B."/>
            <person name="Wang J."/>
            <person name="Zhu Y."/>
            <person name="Liu G."/>
            <person name="Chen Q."/>
            <person name="Chen Z."/>
            <person name="Lan J."/>
            <person name="Che J."/>
            <person name="Ge C."/>
            <person name="Shi H."/>
            <person name="Pan Z."/>
            <person name="Liu X."/>
        </authorList>
    </citation>
    <scope>NUCLEOTIDE SEQUENCE [LARGE SCALE GENOMIC DNA]</scope>
    <source>
        <strain evidence="1 3">DSM 2895</strain>
    </source>
</reference>